<sequence>MNKRIFVSIVFLLSLLLLTACNVSEKDALGNAELALEQTLEMEPMEGTAEGEDFTYYIPSGFTVDEDIEGSNNVVLNDKEQLYILFVNPFEQDDSKVVFESTLLSYNNVLINESFMKDNKFVYLIIDKEQQKDGEYEVTFGIGGVKITTVTDTNNMEDSVRKMVEIVSSVNLEGEE</sequence>
<dbReference type="Proteomes" id="UP000215224">
    <property type="component" value="Chromosome"/>
</dbReference>
<accession>A0A223KU72</accession>
<feature type="signal peptide" evidence="1">
    <location>
        <begin position="1"/>
        <end position="19"/>
    </location>
</feature>
<gene>
    <name evidence="2" type="ORF">BC6307_17170</name>
</gene>
<name>A0A223KU72_9BACI</name>
<dbReference type="EMBL" id="CP018866">
    <property type="protein sequence ID" value="AST92894.1"/>
    <property type="molecule type" value="Genomic_DNA"/>
</dbReference>
<keyword evidence="1" id="KW-0732">Signal</keyword>
<dbReference type="STRING" id="1314751.GCA_001591425_01118"/>
<reference evidence="2 3" key="1">
    <citation type="submission" date="2016-12" db="EMBL/GenBank/DDBJ databases">
        <title>The whole genome sequencing and assembly of Bacillus cohnii DSM 6307T strain.</title>
        <authorList>
            <person name="Lee Y.-J."/>
            <person name="Yi H."/>
            <person name="Bahn Y.-S."/>
            <person name="Kim J.F."/>
            <person name="Lee D.-W."/>
        </authorList>
    </citation>
    <scope>NUCLEOTIDE SEQUENCE [LARGE SCALE GENOMIC DNA]</scope>
    <source>
        <strain evidence="2 3">DSM 6307</strain>
    </source>
</reference>
<protein>
    <recommendedName>
        <fullName evidence="4">DUF4367 domain-containing protein</fullName>
    </recommendedName>
</protein>
<feature type="chain" id="PRO_5039428427" description="DUF4367 domain-containing protein" evidence="1">
    <location>
        <begin position="20"/>
        <end position="176"/>
    </location>
</feature>
<dbReference type="KEGG" id="bcoh:BC6307_17170"/>
<keyword evidence="3" id="KW-1185">Reference proteome</keyword>
<evidence type="ECO:0008006" key="4">
    <source>
        <dbReference type="Google" id="ProtNLM"/>
    </source>
</evidence>
<dbReference type="RefSeq" id="WP_066413210.1">
    <property type="nucleotide sequence ID" value="NZ_CP018866.1"/>
</dbReference>
<evidence type="ECO:0000313" key="2">
    <source>
        <dbReference type="EMBL" id="AST92894.1"/>
    </source>
</evidence>
<evidence type="ECO:0000313" key="3">
    <source>
        <dbReference type="Proteomes" id="UP000215224"/>
    </source>
</evidence>
<proteinExistence type="predicted"/>
<evidence type="ECO:0000256" key="1">
    <source>
        <dbReference type="SAM" id="SignalP"/>
    </source>
</evidence>
<dbReference type="PROSITE" id="PS51257">
    <property type="entry name" value="PROKAR_LIPOPROTEIN"/>
    <property type="match status" value="1"/>
</dbReference>
<dbReference type="AlphaFoldDB" id="A0A223KU72"/>
<organism evidence="2 3">
    <name type="scientific">Sutcliffiella cohnii</name>
    <dbReference type="NCBI Taxonomy" id="33932"/>
    <lineage>
        <taxon>Bacteria</taxon>
        <taxon>Bacillati</taxon>
        <taxon>Bacillota</taxon>
        <taxon>Bacilli</taxon>
        <taxon>Bacillales</taxon>
        <taxon>Bacillaceae</taxon>
        <taxon>Sutcliffiella</taxon>
    </lineage>
</organism>